<evidence type="ECO:0000256" key="4">
    <source>
        <dbReference type="ARBA" id="ARBA00022884"/>
    </source>
</evidence>
<evidence type="ECO:0000313" key="8">
    <source>
        <dbReference type="Proteomes" id="UP000799750"/>
    </source>
</evidence>
<evidence type="ECO:0000256" key="5">
    <source>
        <dbReference type="ARBA" id="ARBA00038063"/>
    </source>
</evidence>
<organism evidence="7 8">
    <name type="scientific">Lophium mytilinum</name>
    <dbReference type="NCBI Taxonomy" id="390894"/>
    <lineage>
        <taxon>Eukaryota</taxon>
        <taxon>Fungi</taxon>
        <taxon>Dikarya</taxon>
        <taxon>Ascomycota</taxon>
        <taxon>Pezizomycotina</taxon>
        <taxon>Dothideomycetes</taxon>
        <taxon>Pleosporomycetidae</taxon>
        <taxon>Mytilinidiales</taxon>
        <taxon>Mytilinidiaceae</taxon>
        <taxon>Lophium</taxon>
    </lineage>
</organism>
<feature type="compositionally biased region" description="Polar residues" evidence="6">
    <location>
        <begin position="48"/>
        <end position="62"/>
    </location>
</feature>
<dbReference type="InterPro" id="IPR036416">
    <property type="entry name" value="Pept_tRNA_hydro_sf"/>
</dbReference>
<feature type="compositionally biased region" description="Low complexity" evidence="6">
    <location>
        <begin position="21"/>
        <end position="32"/>
    </location>
</feature>
<dbReference type="Pfam" id="PF01195">
    <property type="entry name" value="Pept_tRNA_hydro"/>
    <property type="match status" value="1"/>
</dbReference>
<dbReference type="NCBIfam" id="TIGR00447">
    <property type="entry name" value="pth"/>
    <property type="match status" value="1"/>
</dbReference>
<dbReference type="InterPro" id="IPR018171">
    <property type="entry name" value="Pept_tRNA_hydro_CS"/>
</dbReference>
<feature type="region of interest" description="Disordered" evidence="6">
    <location>
        <begin position="1"/>
        <end position="90"/>
    </location>
</feature>
<evidence type="ECO:0000256" key="2">
    <source>
        <dbReference type="ARBA" id="ARBA00022555"/>
    </source>
</evidence>
<evidence type="ECO:0000313" key="7">
    <source>
        <dbReference type="EMBL" id="KAF2490498.1"/>
    </source>
</evidence>
<evidence type="ECO:0000256" key="3">
    <source>
        <dbReference type="ARBA" id="ARBA00022801"/>
    </source>
</evidence>
<dbReference type="OrthoDB" id="1711136at2759"/>
<keyword evidence="2" id="KW-0820">tRNA-binding</keyword>
<dbReference type="InterPro" id="IPR001328">
    <property type="entry name" value="Pept_tRNA_hydro"/>
</dbReference>
<reference evidence="7" key="1">
    <citation type="journal article" date="2020" name="Stud. Mycol.">
        <title>101 Dothideomycetes genomes: a test case for predicting lifestyles and emergence of pathogens.</title>
        <authorList>
            <person name="Haridas S."/>
            <person name="Albert R."/>
            <person name="Binder M."/>
            <person name="Bloem J."/>
            <person name="Labutti K."/>
            <person name="Salamov A."/>
            <person name="Andreopoulos B."/>
            <person name="Baker S."/>
            <person name="Barry K."/>
            <person name="Bills G."/>
            <person name="Bluhm B."/>
            <person name="Cannon C."/>
            <person name="Castanera R."/>
            <person name="Culley D."/>
            <person name="Daum C."/>
            <person name="Ezra D."/>
            <person name="Gonzalez J."/>
            <person name="Henrissat B."/>
            <person name="Kuo A."/>
            <person name="Liang C."/>
            <person name="Lipzen A."/>
            <person name="Lutzoni F."/>
            <person name="Magnuson J."/>
            <person name="Mondo S."/>
            <person name="Nolan M."/>
            <person name="Ohm R."/>
            <person name="Pangilinan J."/>
            <person name="Park H.-J."/>
            <person name="Ramirez L."/>
            <person name="Alfaro M."/>
            <person name="Sun H."/>
            <person name="Tritt A."/>
            <person name="Yoshinaga Y."/>
            <person name="Zwiers L.-H."/>
            <person name="Turgeon B."/>
            <person name="Goodwin S."/>
            <person name="Spatafora J."/>
            <person name="Crous P."/>
            <person name="Grigoriev I."/>
        </authorList>
    </citation>
    <scope>NUCLEOTIDE SEQUENCE</scope>
    <source>
        <strain evidence="7">CBS 269.34</strain>
    </source>
</reference>
<feature type="compositionally biased region" description="Basic and acidic residues" evidence="6">
    <location>
        <begin position="11"/>
        <end position="20"/>
    </location>
</feature>
<name>A0A6A6QDK0_9PEZI</name>
<proteinExistence type="inferred from homology"/>
<keyword evidence="8" id="KW-1185">Reference proteome</keyword>
<dbReference type="GO" id="GO:0004045">
    <property type="term" value="F:peptidyl-tRNA hydrolase activity"/>
    <property type="evidence" value="ECO:0007669"/>
    <property type="project" value="UniProtKB-EC"/>
</dbReference>
<dbReference type="Proteomes" id="UP000799750">
    <property type="component" value="Unassembled WGS sequence"/>
</dbReference>
<feature type="compositionally biased region" description="Basic residues" evidence="6">
    <location>
        <begin position="35"/>
        <end position="44"/>
    </location>
</feature>
<evidence type="ECO:0000256" key="6">
    <source>
        <dbReference type="SAM" id="MobiDB-lite"/>
    </source>
</evidence>
<dbReference type="AlphaFoldDB" id="A0A6A6QDK0"/>
<dbReference type="PANTHER" id="PTHR17224:SF1">
    <property type="entry name" value="PEPTIDYL-TRNA HYDROLASE"/>
    <property type="match status" value="1"/>
</dbReference>
<dbReference type="PANTHER" id="PTHR17224">
    <property type="entry name" value="PEPTIDYL-TRNA HYDROLASE"/>
    <property type="match status" value="1"/>
</dbReference>
<keyword evidence="3 7" id="KW-0378">Hydrolase</keyword>
<dbReference type="EMBL" id="MU004197">
    <property type="protein sequence ID" value="KAF2490498.1"/>
    <property type="molecule type" value="Genomic_DNA"/>
</dbReference>
<evidence type="ECO:0000256" key="1">
    <source>
        <dbReference type="ARBA" id="ARBA00013260"/>
    </source>
</evidence>
<feature type="compositionally biased region" description="Basic residues" evidence="6">
    <location>
        <begin position="67"/>
        <end position="81"/>
    </location>
</feature>
<comment type="similarity">
    <text evidence="5">Belongs to the PTH family.</text>
</comment>
<dbReference type="Gene3D" id="3.40.50.1470">
    <property type="entry name" value="Peptidyl-tRNA hydrolase"/>
    <property type="match status" value="1"/>
</dbReference>
<protein>
    <recommendedName>
        <fullName evidence="1">peptidyl-tRNA hydrolase</fullName>
        <ecNumber evidence="1">3.1.1.29</ecNumber>
    </recommendedName>
</protein>
<gene>
    <name evidence="7" type="ORF">BU16DRAFT_155065</name>
</gene>
<keyword evidence="4" id="KW-0694">RNA-binding</keyword>
<accession>A0A6A6QDK0</accession>
<dbReference type="GO" id="GO:0000049">
    <property type="term" value="F:tRNA binding"/>
    <property type="evidence" value="ECO:0007669"/>
    <property type="project" value="UniProtKB-KW"/>
</dbReference>
<dbReference type="EC" id="3.1.1.29" evidence="1"/>
<dbReference type="PROSITE" id="PS01196">
    <property type="entry name" value="PEPT_TRNA_HYDROL_2"/>
    <property type="match status" value="1"/>
</dbReference>
<sequence>MSMTQEPARGPSREGPEKISETTATPSTNPPTSRRERRQARKRRDSVASITSPLSRIKSNSEAAKPKPTRTRKASINHSKPRIPSTTVSTIPPEMSAARKNIPLLVASIGNPEGLYGGTLHNAGHTVLERVRSIRSFGPFKANKRMGGQVSEPIRTADFSIIPFVSRVHEVEVADNWTLWKSPSLMNVSGKAVKSAWEAFRRENPQGLLVVLHDELEKKKGEVTVKREGSAKGHNGIKSVVASMGRTPFVRIGVGIGRPLSRDPDVIVKYVLRKMTTEEQYDVEKAAGPVIEALREIAEGLR</sequence>
<dbReference type="SUPFAM" id="SSF53178">
    <property type="entry name" value="Peptidyl-tRNA hydrolase-like"/>
    <property type="match status" value="1"/>
</dbReference>